<dbReference type="RefSeq" id="WP_203785384.1">
    <property type="nucleotide sequence ID" value="NZ_BOMV01000061.1"/>
</dbReference>
<comment type="caution">
    <text evidence="2">The sequence shown here is derived from an EMBL/GenBank/DDBJ whole genome shotgun (WGS) entry which is preliminary data.</text>
</comment>
<gene>
    <name evidence="2" type="ORF">Ari01nite_58270</name>
</gene>
<dbReference type="Gene3D" id="1.10.287.1080">
    <property type="entry name" value="MazG-like"/>
    <property type="match status" value="1"/>
</dbReference>
<evidence type="ECO:0000259" key="1">
    <source>
        <dbReference type="Pfam" id="PF03819"/>
    </source>
</evidence>
<protein>
    <submittedName>
        <fullName evidence="2">Pyrophosphatase</fullName>
    </submittedName>
</protein>
<dbReference type="Pfam" id="PF03819">
    <property type="entry name" value="MazG"/>
    <property type="match status" value="1"/>
</dbReference>
<evidence type="ECO:0000313" key="2">
    <source>
        <dbReference type="EMBL" id="GIE98362.1"/>
    </source>
</evidence>
<dbReference type="Proteomes" id="UP000636960">
    <property type="component" value="Unassembled WGS sequence"/>
</dbReference>
<dbReference type="SUPFAM" id="SSF101386">
    <property type="entry name" value="all-alpha NTP pyrophosphatases"/>
    <property type="match status" value="1"/>
</dbReference>
<organism evidence="2 3">
    <name type="scientific">Paractinoplanes rishiriensis</name>
    <dbReference type="NCBI Taxonomy" id="1050105"/>
    <lineage>
        <taxon>Bacteria</taxon>
        <taxon>Bacillati</taxon>
        <taxon>Actinomycetota</taxon>
        <taxon>Actinomycetes</taxon>
        <taxon>Micromonosporales</taxon>
        <taxon>Micromonosporaceae</taxon>
        <taxon>Paractinoplanes</taxon>
    </lineage>
</organism>
<dbReference type="CDD" id="cd11538">
    <property type="entry name" value="NTP-PPase_u1"/>
    <property type="match status" value="1"/>
</dbReference>
<dbReference type="InterPro" id="IPR004518">
    <property type="entry name" value="MazG-like_dom"/>
</dbReference>
<proteinExistence type="predicted"/>
<accession>A0A919N215</accession>
<name>A0A919N215_9ACTN</name>
<reference evidence="2" key="1">
    <citation type="submission" date="2021-01" db="EMBL/GenBank/DDBJ databases">
        <title>Whole genome shotgun sequence of Actinoplanes rishiriensis NBRC 108556.</title>
        <authorList>
            <person name="Komaki H."/>
            <person name="Tamura T."/>
        </authorList>
    </citation>
    <scope>NUCLEOTIDE SEQUENCE</scope>
    <source>
        <strain evidence="2">NBRC 108556</strain>
    </source>
</reference>
<keyword evidence="3" id="KW-1185">Reference proteome</keyword>
<sequence length="101" mass="11665">MDLGTLSDDVERISQRYAEAVGFARDDAWYLLKLQEEVGELTEAYLAKIGQARAKDRTLDEREAAFRAELADVLCHVLLLARHHDVDLPAEITAKWLRWRR</sequence>
<dbReference type="AlphaFoldDB" id="A0A919N215"/>
<dbReference type="EMBL" id="BOMV01000061">
    <property type="protein sequence ID" value="GIE98362.1"/>
    <property type="molecule type" value="Genomic_DNA"/>
</dbReference>
<feature type="domain" description="NTP pyrophosphohydrolase MazG-like" evidence="1">
    <location>
        <begin position="30"/>
        <end position="83"/>
    </location>
</feature>
<evidence type="ECO:0000313" key="3">
    <source>
        <dbReference type="Proteomes" id="UP000636960"/>
    </source>
</evidence>